<dbReference type="RefSeq" id="WP_189214489.1">
    <property type="nucleotide sequence ID" value="NZ_BMRB01000016.1"/>
</dbReference>
<dbReference type="EMBL" id="BMRB01000016">
    <property type="protein sequence ID" value="GGS61370.1"/>
    <property type="molecule type" value="Genomic_DNA"/>
</dbReference>
<reference evidence="1" key="1">
    <citation type="journal article" date="2014" name="Int. J. Syst. Evol. Microbiol.">
        <title>Complete genome sequence of Corynebacterium casei LMG S-19264T (=DSM 44701T), isolated from a smear-ripened cheese.</title>
        <authorList>
            <consortium name="US DOE Joint Genome Institute (JGI-PGF)"/>
            <person name="Walter F."/>
            <person name="Albersmeier A."/>
            <person name="Kalinowski J."/>
            <person name="Ruckert C."/>
        </authorList>
    </citation>
    <scope>NUCLEOTIDE SEQUENCE</scope>
    <source>
        <strain evidence="1">JCM 3276</strain>
    </source>
</reference>
<comment type="caution">
    <text evidence="1">The sequence shown here is derived from an EMBL/GenBank/DDBJ whole genome shotgun (WGS) entry which is preliminary data.</text>
</comment>
<dbReference type="Proteomes" id="UP000660680">
    <property type="component" value="Unassembled WGS sequence"/>
</dbReference>
<organism evidence="1 2">
    <name type="scientific">Actinokineospora fastidiosa</name>
    <dbReference type="NCBI Taxonomy" id="1816"/>
    <lineage>
        <taxon>Bacteria</taxon>
        <taxon>Bacillati</taxon>
        <taxon>Actinomycetota</taxon>
        <taxon>Actinomycetes</taxon>
        <taxon>Pseudonocardiales</taxon>
        <taxon>Pseudonocardiaceae</taxon>
        <taxon>Actinokineospora</taxon>
    </lineage>
</organism>
<sequence>MTPSPTTNGGALPPVPRGLAEDFTAGACTCTGRLHVYGSPECADAAGGER</sequence>
<gene>
    <name evidence="1" type="ORF">GCM10010171_65210</name>
</gene>
<name>A0A918LKM1_9PSEU</name>
<protein>
    <submittedName>
        <fullName evidence="1">Uncharacterized protein</fullName>
    </submittedName>
</protein>
<evidence type="ECO:0000313" key="1">
    <source>
        <dbReference type="EMBL" id="GGS61370.1"/>
    </source>
</evidence>
<accession>A0A918LKM1</accession>
<dbReference type="AlphaFoldDB" id="A0A918LKM1"/>
<reference evidence="1" key="2">
    <citation type="submission" date="2020-09" db="EMBL/GenBank/DDBJ databases">
        <authorList>
            <person name="Sun Q."/>
            <person name="Ohkuma M."/>
        </authorList>
    </citation>
    <scope>NUCLEOTIDE SEQUENCE</scope>
    <source>
        <strain evidence="1">JCM 3276</strain>
    </source>
</reference>
<keyword evidence="2" id="KW-1185">Reference proteome</keyword>
<proteinExistence type="predicted"/>
<evidence type="ECO:0000313" key="2">
    <source>
        <dbReference type="Proteomes" id="UP000660680"/>
    </source>
</evidence>